<gene>
    <name evidence="3" type="ORF">H5V45_18050</name>
</gene>
<name>A0A7X0VC90_9ACTN</name>
<keyword evidence="4" id="KW-1185">Reference proteome</keyword>
<evidence type="ECO:0000256" key="2">
    <source>
        <dbReference type="SAM" id="Phobius"/>
    </source>
</evidence>
<evidence type="ECO:0000313" key="3">
    <source>
        <dbReference type="EMBL" id="MBB6629235.1"/>
    </source>
</evidence>
<keyword evidence="2" id="KW-0812">Transmembrane</keyword>
<comment type="caution">
    <text evidence="3">The sequence shown here is derived from an EMBL/GenBank/DDBJ whole genome shotgun (WGS) entry which is preliminary data.</text>
</comment>
<dbReference type="RefSeq" id="WP_185254209.1">
    <property type="nucleotide sequence ID" value="NZ_JACKXE010000001.1"/>
</dbReference>
<feature type="region of interest" description="Disordered" evidence="1">
    <location>
        <begin position="79"/>
        <end position="114"/>
    </location>
</feature>
<sequence>MNDQDPLIPARITDDEVARLPVHAGRADLLEDLMATPVVDRVDHRPTRPRRPVSAWLAVPAAAAAIAAIALVPVLRGGADGPTPDRQGPAGGNVPSASPSTPTTEASPAAEGVRSVPGGEYVALDAPGWTVEYVAEDGVTFAHDGQTLEIVSYPADAHASYYEDREHVSDPVPQELLGLASSTFTYSGDDHATIRPAEGDRFLEVRGSGMGLAAYRRLLGQLVQTDARGFADAVPPAIVTPYDKDEAIADLLRGVDVPDGFSAADVRLDGFHDRYQAAVAVAGAVGCAWLDVYAGGGAAGRQQALAALDGSGGWPLADDLASGMYGSVLRDTADQLRSGASTQDLRGGLC</sequence>
<feature type="compositionally biased region" description="Low complexity" evidence="1">
    <location>
        <begin position="95"/>
        <end position="111"/>
    </location>
</feature>
<protein>
    <submittedName>
        <fullName evidence="3">Uncharacterized protein</fullName>
    </submittedName>
</protein>
<feature type="transmembrane region" description="Helical" evidence="2">
    <location>
        <begin position="55"/>
        <end position="75"/>
    </location>
</feature>
<accession>A0A7X0VC90</accession>
<keyword evidence="2" id="KW-1133">Transmembrane helix</keyword>
<dbReference type="EMBL" id="JACKXE010000001">
    <property type="protein sequence ID" value="MBB6629235.1"/>
    <property type="molecule type" value="Genomic_DNA"/>
</dbReference>
<evidence type="ECO:0000256" key="1">
    <source>
        <dbReference type="SAM" id="MobiDB-lite"/>
    </source>
</evidence>
<proteinExistence type="predicted"/>
<dbReference type="AlphaFoldDB" id="A0A7X0VC90"/>
<reference evidence="3 4" key="1">
    <citation type="submission" date="2020-08" db="EMBL/GenBank/DDBJ databases">
        <authorList>
            <person name="Seo M.-J."/>
        </authorList>
    </citation>
    <scope>NUCLEOTIDE SEQUENCE [LARGE SCALE GENOMIC DNA]</scope>
    <source>
        <strain evidence="3 4">KIGAM211</strain>
    </source>
</reference>
<dbReference type="Proteomes" id="UP000523955">
    <property type="component" value="Unassembled WGS sequence"/>
</dbReference>
<organism evidence="3 4">
    <name type="scientific">Nocardioides luti</name>
    <dbReference type="NCBI Taxonomy" id="2761101"/>
    <lineage>
        <taxon>Bacteria</taxon>
        <taxon>Bacillati</taxon>
        <taxon>Actinomycetota</taxon>
        <taxon>Actinomycetes</taxon>
        <taxon>Propionibacteriales</taxon>
        <taxon>Nocardioidaceae</taxon>
        <taxon>Nocardioides</taxon>
    </lineage>
</organism>
<keyword evidence="2" id="KW-0472">Membrane</keyword>
<evidence type="ECO:0000313" key="4">
    <source>
        <dbReference type="Proteomes" id="UP000523955"/>
    </source>
</evidence>